<dbReference type="RefSeq" id="WP_155114258.1">
    <property type="nucleotide sequence ID" value="NZ_WMIB01000040.1"/>
</dbReference>
<evidence type="ECO:0000313" key="5">
    <source>
        <dbReference type="EMBL" id="MTH55761.1"/>
    </source>
</evidence>
<feature type="domain" description="HotDog ACOT-type" evidence="4">
    <location>
        <begin position="9"/>
        <end position="121"/>
    </location>
</feature>
<reference evidence="5 6" key="1">
    <citation type="journal article" date="2017" name="Int. J. Syst. Evol. Microbiol.">
        <title>Bacillus mangrovi sp. nov., isolated from a sediment sample from a mangrove forest.</title>
        <authorList>
            <person name="Gupta V."/>
            <person name="Singh P.K."/>
            <person name="Korpole S."/>
            <person name="Tanuku N.R.S."/>
            <person name="Pinnaka A.K."/>
        </authorList>
    </citation>
    <scope>NUCLEOTIDE SEQUENCE [LARGE SCALE GENOMIC DNA]</scope>
    <source>
        <strain evidence="5 6">KCTC 33872</strain>
    </source>
</reference>
<accession>A0A7X2SBM5</accession>
<dbReference type="InterPro" id="IPR029069">
    <property type="entry name" value="HotDog_dom_sf"/>
</dbReference>
<dbReference type="AlphaFoldDB" id="A0A7X2SBM5"/>
<name>A0A7X2SBM5_9BACI</name>
<evidence type="ECO:0000256" key="3">
    <source>
        <dbReference type="PROSITE-ProRule" id="PRU01106"/>
    </source>
</evidence>
<dbReference type="Gene3D" id="3.10.129.10">
    <property type="entry name" value="Hotdog Thioesterase"/>
    <property type="match status" value="1"/>
</dbReference>
<dbReference type="InterPro" id="IPR006683">
    <property type="entry name" value="Thioestr_dom"/>
</dbReference>
<dbReference type="OrthoDB" id="9791628at2"/>
<dbReference type="SUPFAM" id="SSF54637">
    <property type="entry name" value="Thioesterase/thiol ester dehydrase-isomerase"/>
    <property type="match status" value="1"/>
</dbReference>
<dbReference type="Proteomes" id="UP000434639">
    <property type="component" value="Unassembled WGS sequence"/>
</dbReference>
<dbReference type="Pfam" id="PF03061">
    <property type="entry name" value="4HBT"/>
    <property type="match status" value="1"/>
</dbReference>
<evidence type="ECO:0000256" key="1">
    <source>
        <dbReference type="ARBA" id="ARBA00010458"/>
    </source>
</evidence>
<evidence type="ECO:0000259" key="4">
    <source>
        <dbReference type="PROSITE" id="PS51770"/>
    </source>
</evidence>
<dbReference type="PANTHER" id="PTHR11049:SF24">
    <property type="entry name" value="CYTOSOLIC ACYL COENZYME A THIOESTER HYDROLASE"/>
    <property type="match status" value="1"/>
</dbReference>
<proteinExistence type="inferred from homology"/>
<dbReference type="InterPro" id="IPR033120">
    <property type="entry name" value="HOTDOG_ACOT"/>
</dbReference>
<sequence length="171" mass="18803">MTLSAKTCRESFVVKTSMVLPPDTNNHGTLFGGRLMAYIDDVAAIAATRHSRTLVVTASTDSVDFLHPIMVGHSVCLEAFVTYTGRTSMEIFVKVVAEDMLSGERNVCALSFLTFVAVDANNKPTPVPQVLPQTEAEKQLNETGKARALARKNRKSEFKKMAEMFGTDMPW</sequence>
<comment type="caution">
    <text evidence="5">The sequence shown here is derived from an EMBL/GenBank/DDBJ whole genome shotgun (WGS) entry which is preliminary data.</text>
</comment>
<protein>
    <submittedName>
        <fullName evidence="5">Acyl-CoA thioesterase</fullName>
    </submittedName>
</protein>
<dbReference type="CDD" id="cd03442">
    <property type="entry name" value="BFIT_BACH"/>
    <property type="match status" value="1"/>
</dbReference>
<evidence type="ECO:0000313" key="6">
    <source>
        <dbReference type="Proteomes" id="UP000434639"/>
    </source>
</evidence>
<comment type="similarity">
    <text evidence="1">Belongs to the acyl coenzyme A hydrolase family.</text>
</comment>
<gene>
    <name evidence="5" type="ORF">GKZ89_20425</name>
</gene>
<keyword evidence="2 3" id="KW-0378">Hydrolase</keyword>
<dbReference type="GO" id="GO:0006637">
    <property type="term" value="P:acyl-CoA metabolic process"/>
    <property type="evidence" value="ECO:0007669"/>
    <property type="project" value="TreeGrafter"/>
</dbReference>
<dbReference type="InterPro" id="IPR040170">
    <property type="entry name" value="Cytosol_ACT"/>
</dbReference>
<dbReference type="GO" id="GO:0005829">
    <property type="term" value="C:cytosol"/>
    <property type="evidence" value="ECO:0007669"/>
    <property type="project" value="TreeGrafter"/>
</dbReference>
<organism evidence="5 6">
    <name type="scientific">Metabacillus mangrovi</name>
    <dbReference type="NCBI Taxonomy" id="1491830"/>
    <lineage>
        <taxon>Bacteria</taxon>
        <taxon>Bacillati</taxon>
        <taxon>Bacillota</taxon>
        <taxon>Bacilli</taxon>
        <taxon>Bacillales</taxon>
        <taxon>Bacillaceae</taxon>
        <taxon>Metabacillus</taxon>
    </lineage>
</organism>
<keyword evidence="6" id="KW-1185">Reference proteome</keyword>
<dbReference type="PROSITE" id="PS51770">
    <property type="entry name" value="HOTDOG_ACOT"/>
    <property type="match status" value="1"/>
</dbReference>
<dbReference type="PANTHER" id="PTHR11049">
    <property type="entry name" value="ACYL COENZYME A THIOESTER HYDROLASE"/>
    <property type="match status" value="1"/>
</dbReference>
<dbReference type="EMBL" id="WMIB01000040">
    <property type="protein sequence ID" value="MTH55761.1"/>
    <property type="molecule type" value="Genomic_DNA"/>
</dbReference>
<dbReference type="GO" id="GO:0052816">
    <property type="term" value="F:long-chain fatty acyl-CoA hydrolase activity"/>
    <property type="evidence" value="ECO:0007669"/>
    <property type="project" value="TreeGrafter"/>
</dbReference>
<evidence type="ECO:0000256" key="2">
    <source>
        <dbReference type="ARBA" id="ARBA00022801"/>
    </source>
</evidence>
<dbReference type="GO" id="GO:0009062">
    <property type="term" value="P:fatty acid catabolic process"/>
    <property type="evidence" value="ECO:0007669"/>
    <property type="project" value="TreeGrafter"/>
</dbReference>